<keyword evidence="11" id="KW-0238">DNA-binding</keyword>
<feature type="region of interest" description="Disordered" evidence="18">
    <location>
        <begin position="1022"/>
        <end position="1047"/>
    </location>
</feature>
<evidence type="ECO:0000259" key="20">
    <source>
        <dbReference type="PROSITE" id="PS50157"/>
    </source>
</evidence>
<feature type="compositionally biased region" description="Low complexity" evidence="18">
    <location>
        <begin position="903"/>
        <end position="912"/>
    </location>
</feature>
<keyword evidence="12" id="KW-0804">Transcription</keyword>
<evidence type="ECO:0000256" key="3">
    <source>
        <dbReference type="ARBA" id="ARBA00022499"/>
    </source>
</evidence>
<evidence type="ECO:0000256" key="16">
    <source>
        <dbReference type="ARBA" id="ARBA00073694"/>
    </source>
</evidence>
<dbReference type="InterPro" id="IPR000679">
    <property type="entry name" value="Znf_GATA"/>
</dbReference>
<dbReference type="PRINTS" id="PR00619">
    <property type="entry name" value="GATAZNFINGER"/>
</dbReference>
<dbReference type="InterPro" id="IPR036236">
    <property type="entry name" value="Znf_C2H2_sf"/>
</dbReference>
<dbReference type="SUPFAM" id="SSF57667">
    <property type="entry name" value="beta-beta-alpha zinc fingers"/>
    <property type="match status" value="1"/>
</dbReference>
<feature type="compositionally biased region" description="Basic and acidic residues" evidence="18">
    <location>
        <begin position="1128"/>
        <end position="1137"/>
    </location>
</feature>
<evidence type="ECO:0000313" key="22">
    <source>
        <dbReference type="Proteomes" id="UP000008912"/>
    </source>
</evidence>
<dbReference type="Gene3D" id="3.30.50.10">
    <property type="entry name" value="Erythroid Transcription Factor GATA-1, subunit A"/>
    <property type="match status" value="1"/>
</dbReference>
<evidence type="ECO:0000256" key="2">
    <source>
        <dbReference type="ARBA" id="ARBA00022491"/>
    </source>
</evidence>
<evidence type="ECO:0000313" key="21">
    <source>
        <dbReference type="Ensembl" id="ENSAMEP00000012245.2"/>
    </source>
</evidence>
<dbReference type="GO" id="GO:0003700">
    <property type="term" value="F:DNA-binding transcription factor activity"/>
    <property type="evidence" value="ECO:0007669"/>
    <property type="project" value="InterPro"/>
</dbReference>
<feature type="domain" description="C2H2-type" evidence="20">
    <location>
        <begin position="545"/>
        <end position="573"/>
    </location>
</feature>
<comment type="subcellular location">
    <subcellularLocation>
        <location evidence="1">Nucleus</location>
    </subcellularLocation>
</comment>
<keyword evidence="6" id="KW-0677">Repeat</keyword>
<evidence type="ECO:0000256" key="1">
    <source>
        <dbReference type="ARBA" id="ARBA00004123"/>
    </source>
</evidence>
<dbReference type="Pfam" id="PF00320">
    <property type="entry name" value="GATA"/>
    <property type="match status" value="1"/>
</dbReference>
<evidence type="ECO:0000256" key="9">
    <source>
        <dbReference type="ARBA" id="ARBA00022843"/>
    </source>
</evidence>
<feature type="region of interest" description="Disordered" evidence="18">
    <location>
        <begin position="493"/>
        <end position="514"/>
    </location>
</feature>
<dbReference type="GO" id="GO:0008270">
    <property type="term" value="F:zinc ion binding"/>
    <property type="evidence" value="ECO:0007669"/>
    <property type="project" value="UniProtKB-KW"/>
</dbReference>
<dbReference type="PROSITE" id="PS50157">
    <property type="entry name" value="ZINC_FINGER_C2H2_2"/>
    <property type="match status" value="1"/>
</dbReference>
<feature type="compositionally biased region" description="Basic and acidic residues" evidence="18">
    <location>
        <begin position="833"/>
        <end position="848"/>
    </location>
</feature>
<feature type="compositionally biased region" description="Polar residues" evidence="18">
    <location>
        <begin position="73"/>
        <end position="82"/>
    </location>
</feature>
<feature type="compositionally biased region" description="Polar residues" evidence="18">
    <location>
        <begin position="493"/>
        <end position="508"/>
    </location>
</feature>
<feature type="domain" description="GATA-type" evidence="19">
    <location>
        <begin position="743"/>
        <end position="801"/>
    </location>
</feature>
<dbReference type="FunFam" id="3.30.50.10:FF:000020">
    <property type="entry name" value="Zinc finger transcription factor Trps1"/>
    <property type="match status" value="1"/>
</dbReference>
<keyword evidence="10" id="KW-0805">Transcription regulation</keyword>
<dbReference type="AlphaFoldDB" id="G1LYT8"/>
<evidence type="ECO:0000256" key="6">
    <source>
        <dbReference type="ARBA" id="ARBA00022737"/>
    </source>
</evidence>
<dbReference type="PROSITE" id="PS50114">
    <property type="entry name" value="GATA_ZN_FINGER_2"/>
    <property type="match status" value="1"/>
</dbReference>
<dbReference type="PROSITE" id="PS00344">
    <property type="entry name" value="GATA_ZN_FINGER_1"/>
    <property type="match status" value="1"/>
</dbReference>
<evidence type="ECO:0000259" key="19">
    <source>
        <dbReference type="PROSITE" id="PS50114"/>
    </source>
</evidence>
<feature type="region of interest" description="Disordered" evidence="18">
    <location>
        <begin position="709"/>
        <end position="740"/>
    </location>
</feature>
<dbReference type="CDD" id="cd00202">
    <property type="entry name" value="ZnF_GATA"/>
    <property type="match status" value="1"/>
</dbReference>
<feature type="compositionally biased region" description="Polar residues" evidence="18">
    <location>
        <begin position="814"/>
        <end position="830"/>
    </location>
</feature>
<protein>
    <recommendedName>
        <fullName evidence="16">Zinc finger transcription factor Trps1</fullName>
    </recommendedName>
</protein>
<feature type="region of interest" description="Disordered" evidence="18">
    <location>
        <begin position="892"/>
        <end position="937"/>
    </location>
</feature>
<dbReference type="SMART" id="SM00401">
    <property type="entry name" value="ZnF_GATA"/>
    <property type="match status" value="1"/>
</dbReference>
<evidence type="ECO:0000256" key="15">
    <source>
        <dbReference type="ARBA" id="ARBA00066009"/>
    </source>
</evidence>
<reference evidence="21 22" key="1">
    <citation type="journal article" date="2010" name="Nature">
        <title>The sequence and de novo assembly of the giant panda genome.</title>
        <authorList>
            <person name="Li R."/>
            <person name="Fan W."/>
            <person name="Tian G."/>
            <person name="Zhu H."/>
            <person name="He L."/>
            <person name="Cai J."/>
            <person name="Huang Q."/>
            <person name="Cai Q."/>
            <person name="Li B."/>
            <person name="Bai Y."/>
            <person name="Zhang Z."/>
            <person name="Zhang Y."/>
            <person name="Wang W."/>
            <person name="Li J."/>
            <person name="Wei F."/>
            <person name="Li H."/>
            <person name="Jian M."/>
            <person name="Li J."/>
            <person name="Zhang Z."/>
            <person name="Nielsen R."/>
            <person name="Li D."/>
            <person name="Gu W."/>
            <person name="Yang Z."/>
            <person name="Xuan Z."/>
            <person name="Ryder O.A."/>
            <person name="Leung F.C."/>
            <person name="Zhou Y."/>
            <person name="Cao J."/>
            <person name="Sun X."/>
            <person name="Fu Y."/>
            <person name="Fang X."/>
            <person name="Guo X."/>
            <person name="Wang B."/>
            <person name="Hou R."/>
            <person name="Shen F."/>
            <person name="Mu B."/>
            <person name="Ni P."/>
            <person name="Lin R."/>
            <person name="Qian W."/>
            <person name="Wang G."/>
            <person name="Yu C."/>
            <person name="Nie W."/>
            <person name="Wang J."/>
            <person name="Wu Z."/>
            <person name="Liang H."/>
            <person name="Min J."/>
            <person name="Wu Q."/>
            <person name="Cheng S."/>
            <person name="Ruan J."/>
            <person name="Wang M."/>
            <person name="Shi Z."/>
            <person name="Wen M."/>
            <person name="Liu B."/>
            <person name="Ren X."/>
            <person name="Zheng H."/>
            <person name="Dong D."/>
            <person name="Cook K."/>
            <person name="Shan G."/>
            <person name="Zhang H."/>
            <person name="Kosiol C."/>
            <person name="Xie X."/>
            <person name="Lu Z."/>
            <person name="Zheng H."/>
            <person name="Li Y."/>
            <person name="Steiner C.C."/>
            <person name="Lam T.T."/>
            <person name="Lin S."/>
            <person name="Zhang Q."/>
            <person name="Li G."/>
            <person name="Tian J."/>
            <person name="Gong T."/>
            <person name="Liu H."/>
            <person name="Zhang D."/>
            <person name="Fang L."/>
            <person name="Ye C."/>
            <person name="Zhang J."/>
            <person name="Hu W."/>
            <person name="Xu A."/>
            <person name="Ren Y."/>
            <person name="Zhang G."/>
            <person name="Bruford M.W."/>
            <person name="Li Q."/>
            <person name="Ma L."/>
            <person name="Guo Y."/>
            <person name="An N."/>
            <person name="Hu Y."/>
            <person name="Zheng Y."/>
            <person name="Shi Y."/>
            <person name="Li Z."/>
            <person name="Liu Q."/>
            <person name="Chen Y."/>
            <person name="Zhao J."/>
            <person name="Qu N."/>
            <person name="Zhao S."/>
            <person name="Tian F."/>
            <person name="Wang X."/>
            <person name="Wang H."/>
            <person name="Xu L."/>
            <person name="Liu X."/>
            <person name="Vinar T."/>
            <person name="Wang Y."/>
            <person name="Lam T.W."/>
            <person name="Yiu S.M."/>
            <person name="Liu S."/>
            <person name="Zhang H."/>
            <person name="Li D."/>
            <person name="Huang Y."/>
            <person name="Wang X."/>
            <person name="Yang G."/>
            <person name="Jiang Z."/>
            <person name="Wang J."/>
            <person name="Qin N."/>
            <person name="Li L."/>
            <person name="Li J."/>
            <person name="Bolund L."/>
            <person name="Kristiansen K."/>
            <person name="Wong G.K."/>
            <person name="Olson M."/>
            <person name="Zhang X."/>
            <person name="Li S."/>
            <person name="Yang H."/>
            <person name="Wang J."/>
            <person name="Wang J."/>
        </authorList>
    </citation>
    <scope>NUCLEOTIDE SEQUENCE [LARGE SCALE GENOMIC DNA]</scope>
</reference>
<dbReference type="Proteomes" id="UP000008912">
    <property type="component" value="Unassembled WGS sequence"/>
</dbReference>
<keyword evidence="9" id="KW-0832">Ubl conjugation</keyword>
<evidence type="ECO:0000256" key="7">
    <source>
        <dbReference type="ARBA" id="ARBA00022771"/>
    </source>
</evidence>
<keyword evidence="4" id="KW-0597">Phosphoprotein</keyword>
<feature type="region of interest" description="Disordered" evidence="18">
    <location>
        <begin position="395"/>
        <end position="460"/>
    </location>
</feature>
<feature type="region of interest" description="Disordered" evidence="18">
    <location>
        <begin position="1"/>
        <end position="250"/>
    </location>
</feature>
<dbReference type="Gene3D" id="3.30.160.60">
    <property type="entry name" value="Classic Zinc Finger"/>
    <property type="match status" value="2"/>
</dbReference>
<keyword evidence="7 17" id="KW-0863">Zinc-finger</keyword>
<keyword evidence="22" id="KW-1185">Reference proteome</keyword>
<dbReference type="GO" id="GO:0005634">
    <property type="term" value="C:nucleus"/>
    <property type="evidence" value="ECO:0007669"/>
    <property type="project" value="UniProtKB-SubCell"/>
</dbReference>
<evidence type="ECO:0000256" key="5">
    <source>
        <dbReference type="ARBA" id="ARBA00022723"/>
    </source>
</evidence>
<evidence type="ECO:0000256" key="10">
    <source>
        <dbReference type="ARBA" id="ARBA00023015"/>
    </source>
</evidence>
<dbReference type="InterPro" id="IPR013088">
    <property type="entry name" value="Znf_NHR/GATA"/>
</dbReference>
<feature type="compositionally biased region" description="Polar residues" evidence="18">
    <location>
        <begin position="196"/>
        <end position="222"/>
    </location>
</feature>
<dbReference type="GO" id="GO:0045892">
    <property type="term" value="P:negative regulation of DNA-templated transcription"/>
    <property type="evidence" value="ECO:0007669"/>
    <property type="project" value="UniProtKB-ARBA"/>
</dbReference>
<comment type="function">
    <text evidence="14">Transcriptional repressor. Binds specifically to GATA sequences and represses expression of GATA-regulated genes at selected sites and stages in vertebrate development. Regulates chondrocyte proliferation and differentiation. Executes multiple functions in proliferating chondrocytes, expanding the region of distal chondrocytes, activating proliferation in columnar cells and supporting the differentiation of columnar into hypertrophic chondrocytes.</text>
</comment>
<evidence type="ECO:0000256" key="11">
    <source>
        <dbReference type="ARBA" id="ARBA00023125"/>
    </source>
</evidence>
<evidence type="ECO:0000256" key="8">
    <source>
        <dbReference type="ARBA" id="ARBA00022833"/>
    </source>
</evidence>
<dbReference type="PANTHER" id="PTHR47034:SF1">
    <property type="entry name" value="ZINC FINGER TRANSCRIPTION FACTOR TRPS1"/>
    <property type="match status" value="1"/>
</dbReference>
<feature type="region of interest" description="Disordered" evidence="18">
    <location>
        <begin position="814"/>
        <end position="853"/>
    </location>
</feature>
<evidence type="ECO:0000256" key="13">
    <source>
        <dbReference type="ARBA" id="ARBA00023242"/>
    </source>
</evidence>
<comment type="subunit">
    <text evidence="15">Interacts with RNF4; regulates TRPS1 repressor activity. Interacts specifically with the activator form of GLI3 (GLI3A) but not with the repressor form (GLI3R).</text>
</comment>
<dbReference type="InterPro" id="IPR013087">
    <property type="entry name" value="Znf_C2H2_type"/>
</dbReference>
<evidence type="ECO:0000256" key="14">
    <source>
        <dbReference type="ARBA" id="ARBA00058641"/>
    </source>
</evidence>
<feature type="compositionally biased region" description="Polar residues" evidence="18">
    <location>
        <begin position="893"/>
        <end position="902"/>
    </location>
</feature>
<dbReference type="InterPro" id="IPR028440">
    <property type="entry name" value="TRPS1"/>
</dbReference>
<sequence length="1145" mass="126091">MGNTDHRLASPGALGPSVWLPRTSPHLPPAPQDMVRKKNPPLRNVASEGEGQTLEPIGTESKVSGKNKEFSADQMSENTDQSDAAELNDTEEPSLRGQDPSSSSKKGLRSSFLSEKAGFNYESPSKGGSLPSHPHDEVTERNMLAFSSPAAGGVCEPLKSPQRAEADDPQDMACTPSGDSLETKEDPKMSPKATEETGQAQSGQANCQGSSPVSVASKNPQVPSDGGVRLNKSQTDSLVTDHPDPAPLSPELQDFKCNICGYGYYGNDPTDLIKHFRKYHLGLHNRTRQDAELDSKILALHNMVQFSHSKDFQKVNRSVLSGVLQDINSSRPVLLNGTYDVQVTSGGTFIGIGRKTPDCQGNTKYFRCKFCNFTYMGNSSTELEQHFLQTHPNKIKASLPSSEGTKPSEKNSNKSIPALRSSDSGDLGKWQDKITVKTGDDTPVGYSVPIKPLDSSRQNAGSSRVKHQCHQCSFSTPDVDVLLFHYESAHESQASEVKQEANHLQGSDGQPAVKESKEHSCTKCDFITQVEEEISRHYRRAHSCYKCRQCSFTAADTQSLLEHFNTVHCQEQDITTANGEEDGHAVSTIKEEPKIDLKVYSLLNPDSKMGEPVSESVVKREKVEDKDGLKEKVWTESSSDDLRNMTWRGADILRGSPSYTQASLGLLTPVSGPQEQTKTLRDSPNVEAAHLARPLYGLAVETKGFLQGVPAGGEKSGTLTQQYPASGENKSKDESQSLLRRRRGSGVFCANCLTTKTSLWRKNANGGYVCNACGLYQKLHSTPRPLNIIKQNNGEQIIRRRTRKRLNPEALQAEQLNKQQRGGSEEQVNGSPLERRSEDHLTEGHQREIPLPSLSKYEAQGSLTKSHSAQQPVLVSQTLDIHKRMQPLHIQIKSPQESTGDPGNSSSVSEGKGSSERGSPIEKYMRPAKHPNYSPPGSPIEKYQYPLFGLPFVHNDFQSEADWLRFWSKYKLSVPGNPHYLSHVPGLPNPCQNYVPYPTFNLPPHFSAVGSDNDIPLDLAIKHSRPGPTANGASKEKTKAPSNVKSEGPLNVVKTEKVDRSTQDELSTKCVHCGIVFLDEVMYALHMSCHGDSGPFQCSICQHLCTDKYDFTTHIQRGLHRNNAQAEKNGKPKDVRMQQRYSIMH</sequence>
<dbReference type="PROSITE" id="PS00028">
    <property type="entry name" value="ZINC_FINGER_C2H2_1"/>
    <property type="match status" value="2"/>
</dbReference>
<evidence type="ECO:0000256" key="12">
    <source>
        <dbReference type="ARBA" id="ARBA00023163"/>
    </source>
</evidence>
<evidence type="ECO:0000256" key="18">
    <source>
        <dbReference type="SAM" id="MobiDB-lite"/>
    </source>
</evidence>
<reference evidence="21" key="3">
    <citation type="submission" date="2025-09" db="UniProtKB">
        <authorList>
            <consortium name="Ensembl"/>
        </authorList>
    </citation>
    <scope>IDENTIFICATION</scope>
</reference>
<keyword evidence="2" id="KW-0678">Repressor</keyword>
<accession>G1LYT8</accession>
<feature type="compositionally biased region" description="Basic and acidic residues" evidence="18">
    <location>
        <begin position="181"/>
        <end position="195"/>
    </location>
</feature>
<reference evidence="21" key="2">
    <citation type="submission" date="2025-08" db="UniProtKB">
        <authorList>
            <consortium name="Ensembl"/>
        </authorList>
    </citation>
    <scope>IDENTIFICATION</scope>
</reference>
<feature type="region of interest" description="Disordered" evidence="18">
    <location>
        <begin position="1124"/>
        <end position="1145"/>
    </location>
</feature>
<dbReference type="FunFam" id="3.30.160.60:FF:001213">
    <property type="entry name" value="Transcriptional repressor GATA binding 1"/>
    <property type="match status" value="1"/>
</dbReference>
<dbReference type="PANTHER" id="PTHR47034">
    <property type="entry name" value="ZINC FINGER TRANSCRIPTION FACTOR TRPS1"/>
    <property type="match status" value="1"/>
</dbReference>
<gene>
    <name evidence="21" type="primary">TRPS1</name>
</gene>
<feature type="compositionally biased region" description="Basic and acidic residues" evidence="18">
    <location>
        <begin position="913"/>
        <end position="925"/>
    </location>
</feature>
<feature type="compositionally biased region" description="Basic and acidic residues" evidence="18">
    <location>
        <begin position="429"/>
        <end position="440"/>
    </location>
</feature>
<keyword evidence="3" id="KW-1017">Isopeptide bond</keyword>
<feature type="compositionally biased region" description="Low complexity" evidence="18">
    <location>
        <begin position="101"/>
        <end position="114"/>
    </location>
</feature>
<evidence type="ECO:0000256" key="17">
    <source>
        <dbReference type="PROSITE-ProRule" id="PRU00042"/>
    </source>
</evidence>
<dbReference type="GeneTree" id="ENSGT00940000157893"/>
<dbReference type="GO" id="GO:0006357">
    <property type="term" value="P:regulation of transcription by RNA polymerase II"/>
    <property type="evidence" value="ECO:0007669"/>
    <property type="project" value="TreeGrafter"/>
</dbReference>
<evidence type="ECO:0000256" key="4">
    <source>
        <dbReference type="ARBA" id="ARBA00022553"/>
    </source>
</evidence>
<keyword evidence="5" id="KW-0479">Metal-binding</keyword>
<keyword evidence="8" id="KW-0862">Zinc</keyword>
<proteinExistence type="predicted"/>
<dbReference type="SUPFAM" id="SSF57716">
    <property type="entry name" value="Glucocorticoid receptor-like (DNA-binding domain)"/>
    <property type="match status" value="1"/>
</dbReference>
<dbReference type="Ensembl" id="ENSAMET00000012764.2">
    <property type="protein sequence ID" value="ENSAMEP00000012245.2"/>
    <property type="gene ID" value="ENSAMEG00000011636.2"/>
</dbReference>
<dbReference type="FunFam" id="3.30.160.60:FF:000674">
    <property type="entry name" value="zinc finger transcription factor Trps1 isoform X2"/>
    <property type="match status" value="1"/>
</dbReference>
<organism evidence="21 22">
    <name type="scientific">Ailuropoda melanoleuca</name>
    <name type="common">Giant panda</name>
    <dbReference type="NCBI Taxonomy" id="9646"/>
    <lineage>
        <taxon>Eukaryota</taxon>
        <taxon>Metazoa</taxon>
        <taxon>Chordata</taxon>
        <taxon>Craniata</taxon>
        <taxon>Vertebrata</taxon>
        <taxon>Euteleostomi</taxon>
        <taxon>Mammalia</taxon>
        <taxon>Eutheria</taxon>
        <taxon>Laurasiatheria</taxon>
        <taxon>Carnivora</taxon>
        <taxon>Caniformia</taxon>
        <taxon>Ursidae</taxon>
        <taxon>Ailuropoda</taxon>
    </lineage>
</organism>
<name>G1LYT8_AILME</name>
<keyword evidence="13" id="KW-0539">Nucleus</keyword>
<dbReference type="SMART" id="SM00355">
    <property type="entry name" value="ZnF_C2H2"/>
    <property type="match status" value="7"/>
</dbReference>
<dbReference type="GO" id="GO:0001501">
    <property type="term" value="P:skeletal system development"/>
    <property type="evidence" value="ECO:0007669"/>
    <property type="project" value="UniProtKB-ARBA"/>
</dbReference>
<dbReference type="GO" id="GO:0000977">
    <property type="term" value="F:RNA polymerase II transcription regulatory region sequence-specific DNA binding"/>
    <property type="evidence" value="ECO:0007669"/>
    <property type="project" value="TreeGrafter"/>
</dbReference>